<reference evidence="2 3" key="1">
    <citation type="journal article" date="2022" name="Nat. Genet.">
        <title>Improved pea reference genome and pan-genome highlight genomic features and evolutionary characteristics.</title>
        <authorList>
            <person name="Yang T."/>
            <person name="Liu R."/>
            <person name="Luo Y."/>
            <person name="Hu S."/>
            <person name="Wang D."/>
            <person name="Wang C."/>
            <person name="Pandey M.K."/>
            <person name="Ge S."/>
            <person name="Xu Q."/>
            <person name="Li N."/>
            <person name="Li G."/>
            <person name="Huang Y."/>
            <person name="Saxena R.K."/>
            <person name="Ji Y."/>
            <person name="Li M."/>
            <person name="Yan X."/>
            <person name="He Y."/>
            <person name="Liu Y."/>
            <person name="Wang X."/>
            <person name="Xiang C."/>
            <person name="Varshney R.K."/>
            <person name="Ding H."/>
            <person name="Gao S."/>
            <person name="Zong X."/>
        </authorList>
    </citation>
    <scope>NUCLEOTIDE SEQUENCE [LARGE SCALE GENOMIC DNA]</scope>
    <source>
        <strain evidence="2 3">cv. Zhongwan 6</strain>
    </source>
</reference>
<feature type="compositionally biased region" description="Basic and acidic residues" evidence="1">
    <location>
        <begin position="47"/>
        <end position="62"/>
    </location>
</feature>
<gene>
    <name evidence="2" type="ORF">KIW84_020978</name>
</gene>
<evidence type="ECO:0000256" key="1">
    <source>
        <dbReference type="SAM" id="MobiDB-lite"/>
    </source>
</evidence>
<evidence type="ECO:0000313" key="2">
    <source>
        <dbReference type="EMBL" id="KAI5433944.1"/>
    </source>
</evidence>
<dbReference type="Proteomes" id="UP001058974">
    <property type="component" value="Chromosome 2"/>
</dbReference>
<proteinExistence type="predicted"/>
<dbReference type="AlphaFoldDB" id="A0A9D5B9D9"/>
<sequence>MSSLLTRITPFRRSRMKFKPVIFMFFLCAIVLISVVAAIRPFKSGAIEESKRKGLGRGHSDEVDWVGSGTWGGWGGPREEEGGEGHEGGSEEGGNEESGWGGERHEGGSEQGGNEESGWGGERHEGGSEEGGNEGPEEEEEEEGGSVENGDR</sequence>
<keyword evidence="3" id="KW-1185">Reference proteome</keyword>
<accession>A0A9D5B9D9</accession>
<protein>
    <submittedName>
        <fullName evidence="2">Uncharacterized protein</fullName>
    </submittedName>
</protein>
<dbReference type="Gramene" id="Psat02G0097800-T1">
    <property type="protein sequence ID" value="KAI5433944.1"/>
    <property type="gene ID" value="KIW84_020978"/>
</dbReference>
<name>A0A9D5B9D9_PEA</name>
<feature type="compositionally biased region" description="Acidic residues" evidence="1">
    <location>
        <begin position="131"/>
        <end position="145"/>
    </location>
</feature>
<feature type="compositionally biased region" description="Basic and acidic residues" evidence="1">
    <location>
        <begin position="77"/>
        <end position="89"/>
    </location>
</feature>
<organism evidence="2 3">
    <name type="scientific">Pisum sativum</name>
    <name type="common">Garden pea</name>
    <name type="synonym">Lathyrus oleraceus</name>
    <dbReference type="NCBI Taxonomy" id="3888"/>
    <lineage>
        <taxon>Eukaryota</taxon>
        <taxon>Viridiplantae</taxon>
        <taxon>Streptophyta</taxon>
        <taxon>Embryophyta</taxon>
        <taxon>Tracheophyta</taxon>
        <taxon>Spermatophyta</taxon>
        <taxon>Magnoliopsida</taxon>
        <taxon>eudicotyledons</taxon>
        <taxon>Gunneridae</taxon>
        <taxon>Pentapetalae</taxon>
        <taxon>rosids</taxon>
        <taxon>fabids</taxon>
        <taxon>Fabales</taxon>
        <taxon>Fabaceae</taxon>
        <taxon>Papilionoideae</taxon>
        <taxon>50 kb inversion clade</taxon>
        <taxon>NPAAA clade</taxon>
        <taxon>Hologalegina</taxon>
        <taxon>IRL clade</taxon>
        <taxon>Fabeae</taxon>
        <taxon>Lathyrus</taxon>
    </lineage>
</organism>
<comment type="caution">
    <text evidence="2">The sequence shown here is derived from an EMBL/GenBank/DDBJ whole genome shotgun (WGS) entry which is preliminary data.</text>
</comment>
<dbReference type="EMBL" id="JAMSHJ010000002">
    <property type="protein sequence ID" value="KAI5433944.1"/>
    <property type="molecule type" value="Genomic_DNA"/>
</dbReference>
<evidence type="ECO:0000313" key="3">
    <source>
        <dbReference type="Proteomes" id="UP001058974"/>
    </source>
</evidence>
<feature type="region of interest" description="Disordered" evidence="1">
    <location>
        <begin position="47"/>
        <end position="152"/>
    </location>
</feature>